<keyword evidence="1" id="KW-0812">Transmembrane</keyword>
<evidence type="ECO:0000313" key="3">
    <source>
        <dbReference type="Proteomes" id="UP001432322"/>
    </source>
</evidence>
<keyword evidence="1" id="KW-0472">Membrane</keyword>
<dbReference type="EMBL" id="BTSY01000007">
    <property type="protein sequence ID" value="GMT35011.1"/>
    <property type="molecule type" value="Genomic_DNA"/>
</dbReference>
<keyword evidence="1" id="KW-1133">Transmembrane helix</keyword>
<dbReference type="AlphaFoldDB" id="A0AAV5WRT9"/>
<accession>A0AAV5WRT9</accession>
<keyword evidence="3" id="KW-1185">Reference proteome</keyword>
<feature type="non-terminal residue" evidence="2">
    <location>
        <position position="1"/>
    </location>
</feature>
<feature type="transmembrane region" description="Helical" evidence="1">
    <location>
        <begin position="6"/>
        <end position="30"/>
    </location>
</feature>
<reference evidence="2" key="1">
    <citation type="submission" date="2023-10" db="EMBL/GenBank/DDBJ databases">
        <title>Genome assembly of Pristionchus species.</title>
        <authorList>
            <person name="Yoshida K."/>
            <person name="Sommer R.J."/>
        </authorList>
    </citation>
    <scope>NUCLEOTIDE SEQUENCE</scope>
    <source>
        <strain evidence="2">RS5133</strain>
    </source>
</reference>
<evidence type="ECO:0000256" key="1">
    <source>
        <dbReference type="SAM" id="Phobius"/>
    </source>
</evidence>
<comment type="caution">
    <text evidence="2">The sequence shown here is derived from an EMBL/GenBank/DDBJ whole genome shotgun (WGS) entry which is preliminary data.</text>
</comment>
<evidence type="ECO:0000313" key="2">
    <source>
        <dbReference type="EMBL" id="GMT35011.1"/>
    </source>
</evidence>
<protein>
    <submittedName>
        <fullName evidence="2">Uncharacterized protein</fullName>
    </submittedName>
</protein>
<proteinExistence type="predicted"/>
<sequence length="228" mass="24436">FSYPAMPAPIVVGFVVFAVIAAFGGVATIVGTLTSSSEPVVEDEFVPNLPPNSLPYLEDEDNSFPALTTEEFAALQDPTISVTSPPAPSQTNVSNVFVAPCLNFNSSSLLSSNTSDQTNATLSFPLSSLLDSTAPTTIDRQLSQILACAKTGVKNAFNKLKGGIGRVPQLIKLAIHPHARNNTLVSIRGKVVKMWESLTSRQKTRNFDFPLLKSRAGVHTVEDIVVYM</sequence>
<gene>
    <name evidence="2" type="ORF">PFISCL1PPCAC_26308</name>
</gene>
<dbReference type="Proteomes" id="UP001432322">
    <property type="component" value="Unassembled WGS sequence"/>
</dbReference>
<name>A0AAV5WRT9_9BILA</name>
<organism evidence="2 3">
    <name type="scientific">Pristionchus fissidentatus</name>
    <dbReference type="NCBI Taxonomy" id="1538716"/>
    <lineage>
        <taxon>Eukaryota</taxon>
        <taxon>Metazoa</taxon>
        <taxon>Ecdysozoa</taxon>
        <taxon>Nematoda</taxon>
        <taxon>Chromadorea</taxon>
        <taxon>Rhabditida</taxon>
        <taxon>Rhabditina</taxon>
        <taxon>Diplogasteromorpha</taxon>
        <taxon>Diplogasteroidea</taxon>
        <taxon>Neodiplogasteridae</taxon>
        <taxon>Pristionchus</taxon>
    </lineage>
</organism>